<gene>
    <name evidence="1" type="ORF">RCO7_04727</name>
</gene>
<comment type="caution">
    <text evidence="1">The sequence shown here is derived from an EMBL/GenBank/DDBJ whole genome shotgun (WGS) entry which is preliminary data.</text>
</comment>
<accession>A0A1E1JTU9</accession>
<keyword evidence="2" id="KW-1185">Reference proteome</keyword>
<evidence type="ECO:0000313" key="1">
    <source>
        <dbReference type="EMBL" id="CZS89199.1"/>
    </source>
</evidence>
<dbReference type="Proteomes" id="UP000178129">
    <property type="component" value="Unassembled WGS sequence"/>
</dbReference>
<organism evidence="1 2">
    <name type="scientific">Rhynchosporium graminicola</name>
    <dbReference type="NCBI Taxonomy" id="2792576"/>
    <lineage>
        <taxon>Eukaryota</taxon>
        <taxon>Fungi</taxon>
        <taxon>Dikarya</taxon>
        <taxon>Ascomycota</taxon>
        <taxon>Pezizomycotina</taxon>
        <taxon>Leotiomycetes</taxon>
        <taxon>Helotiales</taxon>
        <taxon>Ploettnerulaceae</taxon>
        <taxon>Rhynchosporium</taxon>
    </lineage>
</organism>
<protein>
    <recommendedName>
        <fullName evidence="3">Apple domain-containing protein</fullName>
    </recommendedName>
</protein>
<dbReference type="EMBL" id="FJUW01000002">
    <property type="protein sequence ID" value="CZS89199.1"/>
    <property type="molecule type" value="Genomic_DNA"/>
</dbReference>
<sequence>MTLDYASVCSEVLRPTSIVSVTSTQIGDSVIIITATATHTTSTTTTEYSQSTITALCPSPLSTTTTTSSSLRCAIPGLGFSINLLYHRVHISDIACHELCLNDEKCKSFQILEQIDEVLGYTRCNVYETRVDGNVSEPGDGRAMFWDRACEGLSAPGCKDNPQNEERDEEDEECCRLDRIPSITSDSEIGLDMQKPEGDEGTIFLLKDIVRVERDEPAIEEAVLPKDMDEGRRLTRRGEMEPDLQDEGSVGTNEVIRVERGEVPGAVEDIFPINADERIRAERKVEVILTAEAAGPMDTNELLRIENEDALNIITDQSLLRTDQSITIEKRVHPFRSPQDKYKVRLETEKKTVLQAVRNGYMLSLQPVKKKRTPDDIVASPYRVPGPGEGVTDSDIYIEIDIPTSTISSYIGNFRMEKFQHDYGPATPLITPPPRLPILILDVVGGERGGQKKEQGIRVEKRDTWTMPDFLVSFLPLFITLACSCLITSAGPMVTSSVTDTVQSWNYSTVS</sequence>
<proteinExistence type="predicted"/>
<name>A0A1E1JTU9_9HELO</name>
<dbReference type="InParanoid" id="A0A1E1JTU9"/>
<evidence type="ECO:0000313" key="2">
    <source>
        <dbReference type="Proteomes" id="UP000178129"/>
    </source>
</evidence>
<dbReference type="AlphaFoldDB" id="A0A1E1JTU9"/>
<evidence type="ECO:0008006" key="3">
    <source>
        <dbReference type="Google" id="ProtNLM"/>
    </source>
</evidence>
<reference evidence="2" key="1">
    <citation type="submission" date="2016-03" db="EMBL/GenBank/DDBJ databases">
        <authorList>
            <person name="Ploux O."/>
        </authorList>
    </citation>
    <scope>NUCLEOTIDE SEQUENCE [LARGE SCALE GENOMIC DNA]</scope>
    <source>
        <strain evidence="2">UK7</strain>
    </source>
</reference>